<evidence type="ECO:0000256" key="3">
    <source>
        <dbReference type="ARBA" id="ARBA00022771"/>
    </source>
</evidence>
<dbReference type="AlphaFoldDB" id="A0A2N9ETG0"/>
<name>A0A2N9ETG0_FAGSY</name>
<dbReference type="SMART" id="SM01180">
    <property type="entry name" value="DWNN"/>
    <property type="match status" value="1"/>
</dbReference>
<evidence type="ECO:0008006" key="13">
    <source>
        <dbReference type="Google" id="ProtNLM"/>
    </source>
</evidence>
<keyword evidence="4" id="KW-0862">Zinc</keyword>
<feature type="compositionally biased region" description="Basic and acidic residues" evidence="7">
    <location>
        <begin position="816"/>
        <end position="832"/>
    </location>
</feature>
<evidence type="ECO:0000256" key="2">
    <source>
        <dbReference type="ARBA" id="ARBA00022723"/>
    </source>
</evidence>
<dbReference type="PROSITE" id="PS50158">
    <property type="entry name" value="ZF_CCHC"/>
    <property type="match status" value="1"/>
</dbReference>
<dbReference type="SMART" id="SM00343">
    <property type="entry name" value="ZnF_C2HC"/>
    <property type="match status" value="1"/>
</dbReference>
<dbReference type="SMART" id="SM00184">
    <property type="entry name" value="RING"/>
    <property type="match status" value="1"/>
</dbReference>
<dbReference type="PANTHER" id="PTHR15439">
    <property type="entry name" value="RETINOBLASTOMA-BINDING PROTEIN 6"/>
    <property type="match status" value="1"/>
</dbReference>
<dbReference type="Gene3D" id="4.10.60.10">
    <property type="entry name" value="Zinc finger, CCHC-type"/>
    <property type="match status" value="1"/>
</dbReference>
<accession>A0A2N9ETG0</accession>
<dbReference type="Pfam" id="PF13923">
    <property type="entry name" value="zf-C3HC4_2"/>
    <property type="match status" value="1"/>
</dbReference>
<feature type="domain" description="DWNN" evidence="11">
    <location>
        <begin position="3"/>
        <end position="77"/>
    </location>
</feature>
<dbReference type="SUPFAM" id="SSF57850">
    <property type="entry name" value="RING/U-box"/>
    <property type="match status" value="1"/>
</dbReference>
<feature type="compositionally biased region" description="Basic and acidic residues" evidence="7">
    <location>
        <begin position="734"/>
        <end position="751"/>
    </location>
</feature>
<evidence type="ECO:0000259" key="10">
    <source>
        <dbReference type="PROSITE" id="PS50158"/>
    </source>
</evidence>
<feature type="compositionally biased region" description="Basic and acidic residues" evidence="7">
    <location>
        <begin position="852"/>
        <end position="863"/>
    </location>
</feature>
<dbReference type="EMBL" id="OIVN01000310">
    <property type="protein sequence ID" value="SPC78083.1"/>
    <property type="molecule type" value="Genomic_DNA"/>
</dbReference>
<reference evidence="12" key="1">
    <citation type="submission" date="2018-02" db="EMBL/GenBank/DDBJ databases">
        <authorList>
            <person name="Cohen D.B."/>
            <person name="Kent A.D."/>
        </authorList>
    </citation>
    <scope>NUCLEOTIDE SEQUENCE</scope>
</reference>
<keyword evidence="2" id="KW-0479">Metal-binding</keyword>
<gene>
    <name evidence="12" type="ORF">FSB_LOCUS5965</name>
</gene>
<dbReference type="GO" id="GO:0006511">
    <property type="term" value="P:ubiquitin-dependent protein catabolic process"/>
    <property type="evidence" value="ECO:0007669"/>
    <property type="project" value="TreeGrafter"/>
</dbReference>
<evidence type="ECO:0000256" key="8">
    <source>
        <dbReference type="SAM" id="Phobius"/>
    </source>
</evidence>
<protein>
    <recommendedName>
        <fullName evidence="13">RING-type domain-containing protein</fullName>
    </recommendedName>
</protein>
<dbReference type="PROSITE" id="PS50089">
    <property type="entry name" value="ZF_RING_2"/>
    <property type="match status" value="1"/>
</dbReference>
<feature type="domain" description="RING-type" evidence="9">
    <location>
        <begin position="225"/>
        <end position="263"/>
    </location>
</feature>
<dbReference type="Pfam" id="PF00098">
    <property type="entry name" value="zf-CCHC"/>
    <property type="match status" value="1"/>
</dbReference>
<feature type="compositionally biased region" description="Polar residues" evidence="7">
    <location>
        <begin position="716"/>
        <end position="726"/>
    </location>
</feature>
<dbReference type="GO" id="GO:0005634">
    <property type="term" value="C:nucleus"/>
    <property type="evidence" value="ECO:0007669"/>
    <property type="project" value="UniProtKB-SubCell"/>
</dbReference>
<feature type="compositionally biased region" description="Basic and acidic residues" evidence="7">
    <location>
        <begin position="793"/>
        <end position="805"/>
    </location>
</feature>
<dbReference type="PROSITE" id="PS00518">
    <property type="entry name" value="ZF_RING_1"/>
    <property type="match status" value="1"/>
</dbReference>
<dbReference type="InterPro" id="IPR001878">
    <property type="entry name" value="Znf_CCHC"/>
</dbReference>
<feature type="compositionally biased region" description="Basic residues" evidence="7">
    <location>
        <begin position="782"/>
        <end position="792"/>
    </location>
</feature>
<dbReference type="InterPro" id="IPR013083">
    <property type="entry name" value="Znf_RING/FYVE/PHD"/>
</dbReference>
<keyword evidence="5" id="KW-0539">Nucleus</keyword>
<dbReference type="GO" id="GO:0006397">
    <property type="term" value="P:mRNA processing"/>
    <property type="evidence" value="ECO:0007669"/>
    <property type="project" value="InterPro"/>
</dbReference>
<dbReference type="PANTHER" id="PTHR15439:SF11">
    <property type="entry name" value="E3 UBIQUITIN LIGASE PQT3-LIKE ISOFORM X1"/>
    <property type="match status" value="1"/>
</dbReference>
<proteinExistence type="predicted"/>
<dbReference type="GO" id="GO:0061630">
    <property type="term" value="F:ubiquitin protein ligase activity"/>
    <property type="evidence" value="ECO:0007669"/>
    <property type="project" value="InterPro"/>
</dbReference>
<evidence type="ECO:0000259" key="9">
    <source>
        <dbReference type="PROSITE" id="PS50089"/>
    </source>
</evidence>
<dbReference type="Gene3D" id="3.30.40.10">
    <property type="entry name" value="Zinc/RING finger domain, C3HC4 (zinc finger)"/>
    <property type="match status" value="1"/>
</dbReference>
<dbReference type="SUPFAM" id="SSF57756">
    <property type="entry name" value="Retrovirus zinc finger-like domains"/>
    <property type="match status" value="1"/>
</dbReference>
<dbReference type="Pfam" id="PF08783">
    <property type="entry name" value="DWNN"/>
    <property type="match status" value="1"/>
</dbReference>
<feature type="region of interest" description="Disordered" evidence="7">
    <location>
        <begin position="686"/>
        <end position="907"/>
    </location>
</feature>
<keyword evidence="8" id="KW-1133">Transmembrane helix</keyword>
<feature type="compositionally biased region" description="Basic and acidic residues" evidence="7">
    <location>
        <begin position="758"/>
        <end position="771"/>
    </location>
</feature>
<dbReference type="InterPro" id="IPR014891">
    <property type="entry name" value="DWNN_domain"/>
</dbReference>
<dbReference type="InterPro" id="IPR033489">
    <property type="entry name" value="RBBP6"/>
</dbReference>
<dbReference type="InterPro" id="IPR036875">
    <property type="entry name" value="Znf_CCHC_sf"/>
</dbReference>
<dbReference type="GO" id="GO:0008270">
    <property type="term" value="F:zinc ion binding"/>
    <property type="evidence" value="ECO:0007669"/>
    <property type="project" value="UniProtKB-KW"/>
</dbReference>
<feature type="transmembrane region" description="Helical" evidence="8">
    <location>
        <begin position="628"/>
        <end position="651"/>
    </location>
</feature>
<keyword evidence="8" id="KW-0812">Transmembrane</keyword>
<keyword evidence="8" id="KW-0472">Membrane</keyword>
<sequence length="907" mass="100949">MAVRFKFRSSADFDSVDIEGRPSISIRDLKSKIVRHKNLDICQDFDLVFSDALTGQEYTDEKFQIPSGSSVIIKRVPAGSVPSIMAKFNSVENVQSKHSKLVNSTLPVNVEVDDFDDFGIDLYPVPEGTLSGDDLDTDKNVCTGSDQKNDDLVRCFKPSKEGCQRLEGSDLSEAIPRGLAHSGIEGNMSQKKSIPKVEEDKNLEKVFDANPPAMQNADFPSELKCSLCDSFFKEAVMIPCCQHSFCQKCIHLVLLEKGRCPKCLSTRCRVEDLLPNVSLRQAIEHFLESQILTTGSGTAFCRYVPDGESGIQAKDVSCGVTILQREPEPHSPSATGRGSNQNMVESAFDIQIKNNTFMGGSGTCANNLGVNNPLKAPPMLHKINKMDGERRGSCHPVDIKRRPEDLATFDDFQGESLAMHEEGIILSNFCDLILCSNFSISDVTTAESSLKKKKGFWVNNTAGGDKTFMESGRHRKGDRTCYMCGSPDHLIRDCPAASSPHSLLQRGNPLFPGGIQSYVPPYWNGTSFPHVRPFGNLYGNAGMMPFNATMVPAAPFAVPSYMPSVYGGMGRMVGSGGGLVVGYLVPVCFTLPYGGDTGLSRFPGGVFGGLRHLRGSPSLFGLQLGVRFLLMIIFCGGGMSWLGGAVCVVGLGKQWIIFYYIALEWRGCGVMFSSLLGVKELSRDDYEDDDFSKRTPYGETERSRGHKSCLNRERSVSYSEDSFTQRSQKKHQREKYVHDDNLVDERYEKGSHPSIAARDLRSYHHTERSSSEVEDMPSSPKKPSKKRHIHHHTSSEKHSERRYKCGSDSSQSQHQTYKEKEVERKRNRSDIKRHNHKHHSHSESGLDQSLSSDRKKQQKETSHTSRHSKHNAKSSTDDLSHNRWQMVSGSIEDGGEDHHSYKRKRVH</sequence>
<comment type="subcellular location">
    <subcellularLocation>
        <location evidence="1">Nucleus</location>
    </subcellularLocation>
</comment>
<dbReference type="CDD" id="cd16620">
    <property type="entry name" value="vRING-HC-C4C4_RBBP6"/>
    <property type="match status" value="1"/>
</dbReference>
<evidence type="ECO:0000313" key="12">
    <source>
        <dbReference type="EMBL" id="SPC78083.1"/>
    </source>
</evidence>
<dbReference type="GO" id="GO:0016567">
    <property type="term" value="P:protein ubiquitination"/>
    <property type="evidence" value="ECO:0007669"/>
    <property type="project" value="InterPro"/>
</dbReference>
<dbReference type="GO" id="GO:0003676">
    <property type="term" value="F:nucleic acid binding"/>
    <property type="evidence" value="ECO:0007669"/>
    <property type="project" value="InterPro"/>
</dbReference>
<organism evidence="12">
    <name type="scientific">Fagus sylvatica</name>
    <name type="common">Beechnut</name>
    <dbReference type="NCBI Taxonomy" id="28930"/>
    <lineage>
        <taxon>Eukaryota</taxon>
        <taxon>Viridiplantae</taxon>
        <taxon>Streptophyta</taxon>
        <taxon>Embryophyta</taxon>
        <taxon>Tracheophyta</taxon>
        <taxon>Spermatophyta</taxon>
        <taxon>Magnoliopsida</taxon>
        <taxon>eudicotyledons</taxon>
        <taxon>Gunneridae</taxon>
        <taxon>Pentapetalae</taxon>
        <taxon>rosids</taxon>
        <taxon>fabids</taxon>
        <taxon>Fagales</taxon>
        <taxon>Fagaceae</taxon>
        <taxon>Fagus</taxon>
    </lineage>
</organism>
<evidence type="ECO:0000259" key="11">
    <source>
        <dbReference type="PROSITE" id="PS51282"/>
    </source>
</evidence>
<dbReference type="InterPro" id="IPR017907">
    <property type="entry name" value="Znf_RING_CS"/>
</dbReference>
<evidence type="ECO:0000256" key="5">
    <source>
        <dbReference type="ARBA" id="ARBA00023242"/>
    </source>
</evidence>
<keyword evidence="3 6" id="KW-0863">Zinc-finger</keyword>
<evidence type="ECO:0000256" key="4">
    <source>
        <dbReference type="ARBA" id="ARBA00022833"/>
    </source>
</evidence>
<dbReference type="Gene3D" id="3.10.20.90">
    <property type="entry name" value="Phosphatidylinositol 3-kinase Catalytic Subunit, Chain A, domain 1"/>
    <property type="match status" value="1"/>
</dbReference>
<feature type="domain" description="CCHC-type" evidence="10">
    <location>
        <begin position="481"/>
        <end position="495"/>
    </location>
</feature>
<dbReference type="PROSITE" id="PS51282">
    <property type="entry name" value="DWNN"/>
    <property type="match status" value="1"/>
</dbReference>
<dbReference type="InterPro" id="IPR001841">
    <property type="entry name" value="Znf_RING"/>
</dbReference>
<evidence type="ECO:0000256" key="6">
    <source>
        <dbReference type="PROSITE-ProRule" id="PRU00047"/>
    </source>
</evidence>
<evidence type="ECO:0000256" key="7">
    <source>
        <dbReference type="SAM" id="MobiDB-lite"/>
    </source>
</evidence>
<evidence type="ECO:0000256" key="1">
    <source>
        <dbReference type="ARBA" id="ARBA00004123"/>
    </source>
</evidence>